<feature type="transmembrane region" description="Helical" evidence="2">
    <location>
        <begin position="190"/>
        <end position="216"/>
    </location>
</feature>
<comment type="caution">
    <text evidence="3">The sequence shown here is derived from an EMBL/GenBank/DDBJ whole genome shotgun (WGS) entry which is preliminary data.</text>
</comment>
<feature type="region of interest" description="Disordered" evidence="1">
    <location>
        <begin position="350"/>
        <end position="389"/>
    </location>
</feature>
<feature type="transmembrane region" description="Helical" evidence="2">
    <location>
        <begin position="54"/>
        <end position="76"/>
    </location>
</feature>
<feature type="transmembrane region" description="Helical" evidence="2">
    <location>
        <begin position="306"/>
        <end position="328"/>
    </location>
</feature>
<dbReference type="Proteomes" id="UP000193467">
    <property type="component" value="Unassembled WGS sequence"/>
</dbReference>
<evidence type="ECO:0008006" key="5">
    <source>
        <dbReference type="Google" id="ProtNLM"/>
    </source>
</evidence>
<organism evidence="3 4">
    <name type="scientific">Leucosporidium creatinivorum</name>
    <dbReference type="NCBI Taxonomy" id="106004"/>
    <lineage>
        <taxon>Eukaryota</taxon>
        <taxon>Fungi</taxon>
        <taxon>Dikarya</taxon>
        <taxon>Basidiomycota</taxon>
        <taxon>Pucciniomycotina</taxon>
        <taxon>Microbotryomycetes</taxon>
        <taxon>Leucosporidiales</taxon>
        <taxon>Leucosporidium</taxon>
    </lineage>
</organism>
<evidence type="ECO:0000256" key="2">
    <source>
        <dbReference type="SAM" id="Phobius"/>
    </source>
</evidence>
<feature type="transmembrane region" description="Helical" evidence="2">
    <location>
        <begin position="236"/>
        <end position="257"/>
    </location>
</feature>
<feature type="transmembrane region" description="Helical" evidence="2">
    <location>
        <begin position="88"/>
        <end position="105"/>
    </location>
</feature>
<reference evidence="3 4" key="1">
    <citation type="submission" date="2016-07" db="EMBL/GenBank/DDBJ databases">
        <title>Pervasive Adenine N6-methylation of Active Genes in Fungi.</title>
        <authorList>
            <consortium name="DOE Joint Genome Institute"/>
            <person name="Mondo S.J."/>
            <person name="Dannebaum R.O."/>
            <person name="Kuo R.C."/>
            <person name="Labutti K."/>
            <person name="Haridas S."/>
            <person name="Kuo A."/>
            <person name="Salamov A."/>
            <person name="Ahrendt S.R."/>
            <person name="Lipzen A."/>
            <person name="Sullivan W."/>
            <person name="Andreopoulos W.B."/>
            <person name="Clum A."/>
            <person name="Lindquist E."/>
            <person name="Daum C."/>
            <person name="Ramamoorthy G.K."/>
            <person name="Gryganskyi A."/>
            <person name="Culley D."/>
            <person name="Magnuson J.K."/>
            <person name="James T.Y."/>
            <person name="O'Malley M.A."/>
            <person name="Stajich J.E."/>
            <person name="Spatafora J.W."/>
            <person name="Visel A."/>
            <person name="Grigoriev I.V."/>
        </authorList>
    </citation>
    <scope>NUCLEOTIDE SEQUENCE [LARGE SCALE GENOMIC DNA]</scope>
    <source>
        <strain evidence="3 4">62-1032</strain>
    </source>
</reference>
<keyword evidence="2" id="KW-0472">Membrane</keyword>
<gene>
    <name evidence="3" type="ORF">BCR35DRAFT_353373</name>
</gene>
<dbReference type="EMBL" id="MCGR01000034">
    <property type="protein sequence ID" value="ORY76583.1"/>
    <property type="molecule type" value="Genomic_DNA"/>
</dbReference>
<keyword evidence="2" id="KW-1133">Transmembrane helix</keyword>
<keyword evidence="4" id="KW-1185">Reference proteome</keyword>
<feature type="transmembrane region" description="Helical" evidence="2">
    <location>
        <begin position="158"/>
        <end position="178"/>
    </location>
</feature>
<evidence type="ECO:0000256" key="1">
    <source>
        <dbReference type="SAM" id="MobiDB-lite"/>
    </source>
</evidence>
<dbReference type="STRING" id="106004.A0A1Y2EYB1"/>
<evidence type="ECO:0000313" key="4">
    <source>
        <dbReference type="Proteomes" id="UP000193467"/>
    </source>
</evidence>
<evidence type="ECO:0000313" key="3">
    <source>
        <dbReference type="EMBL" id="ORY76583.1"/>
    </source>
</evidence>
<feature type="transmembrane region" description="Helical" evidence="2">
    <location>
        <begin position="269"/>
        <end position="294"/>
    </location>
</feature>
<dbReference type="OrthoDB" id="28755at2759"/>
<accession>A0A1Y2EYB1</accession>
<proteinExistence type="predicted"/>
<keyword evidence="2" id="KW-0812">Transmembrane</keyword>
<feature type="compositionally biased region" description="Polar residues" evidence="1">
    <location>
        <begin position="361"/>
        <end position="370"/>
    </location>
</feature>
<dbReference type="InParanoid" id="A0A1Y2EYB1"/>
<sequence length="709" mass="76418">MPSHSRRSSEASFEDEDLRLSSIDALLDSKAGLESPTSHAFLTAPPAPSSNAKLASFAALVLVSTLAAYTTPAAALEDRTAVLKLVPLQYGLLSLAIGVLGWLRPRGLFGGPRIGTGNGESGDRRLALAVGILSVLSATLGLWQARYMAPRVWQAIEVASIPTISMLALLPLFGIASLRTTPEALSCTSSVAFLVLFGLLGTAVPFVGLALALLRATVEALRWHFLAQGLNGEKSGGFLLASSVVAFGLSLPIALVGSARPNPPAQFDTYSAASYTITCVLGHIALLFALHTFSERVALVGKWQEMVLVLLGGSFAVLFCDPELSTAMRDRSRWIRRRLGLAHAGGGEPSSYDLETELESRTPSPATSPTFVGARRISNGSGRNTTSPSPSRTLLFVPFLPLLILLLRSSTSTTPSLSYACDYLSPSLRLSLCPASSHSLTVDLVFAYYEEPLDAFAEHLKGIKDLKFVKRRDSRVLVYNKGPKSEEELRSALKLGGRDEVIPLPNLGREGATYLQHILLHYNSTLLASSGLFPPPTSPPRSRILADHTFFEQPHLAWSDVAGPRMQLVDSDTGFAALGPVLRTDCGEDGRDTGNYPLVRDLYVLFRGKLCPPGGQLSAWSGQFVVNRKRIMANAYERYAALSEMLEAPEGHWIHQLWGANGSGGPSNPALGHHVERSWPLIFDCTDPRIADECPDDVHVKEKCQCIDS</sequence>
<dbReference type="AlphaFoldDB" id="A0A1Y2EYB1"/>
<name>A0A1Y2EYB1_9BASI</name>
<protein>
    <recommendedName>
        <fullName evidence="5">Proteophosphoglycan ppg4</fullName>
    </recommendedName>
</protein>
<feature type="compositionally biased region" description="Polar residues" evidence="1">
    <location>
        <begin position="378"/>
        <end position="389"/>
    </location>
</feature>
<dbReference type="PANTHER" id="PTHR37490">
    <property type="entry name" value="EXPRESSED PROTEIN"/>
    <property type="match status" value="1"/>
</dbReference>
<feature type="transmembrane region" description="Helical" evidence="2">
    <location>
        <begin position="126"/>
        <end position="146"/>
    </location>
</feature>
<dbReference type="PANTHER" id="PTHR37490:SF1">
    <property type="entry name" value="GLYCOSYLTRANSFERASE 2-LIKE DOMAIN-CONTAINING PROTEIN"/>
    <property type="match status" value="1"/>
</dbReference>